<keyword evidence="3" id="KW-1185">Reference proteome</keyword>
<evidence type="ECO:0000313" key="3">
    <source>
        <dbReference type="Proteomes" id="UP000237673"/>
    </source>
</evidence>
<evidence type="ECO:0000256" key="1">
    <source>
        <dbReference type="SAM" id="Phobius"/>
    </source>
</evidence>
<keyword evidence="1" id="KW-0472">Membrane</keyword>
<keyword evidence="1" id="KW-1133">Transmembrane helix</keyword>
<dbReference type="RefSeq" id="WP_084971267.1">
    <property type="nucleotide sequence ID" value="NZ_CP026378.1"/>
</dbReference>
<evidence type="ECO:0000313" key="2">
    <source>
        <dbReference type="EMBL" id="AUY25814.1"/>
    </source>
</evidence>
<gene>
    <name evidence="2" type="ORF">C2E16_13425</name>
</gene>
<feature type="transmembrane region" description="Helical" evidence="1">
    <location>
        <begin position="83"/>
        <end position="104"/>
    </location>
</feature>
<organism evidence="2 3">
    <name type="scientific">Mixta calida</name>
    <dbReference type="NCBI Taxonomy" id="665913"/>
    <lineage>
        <taxon>Bacteria</taxon>
        <taxon>Pseudomonadati</taxon>
        <taxon>Pseudomonadota</taxon>
        <taxon>Gammaproteobacteria</taxon>
        <taxon>Enterobacterales</taxon>
        <taxon>Erwiniaceae</taxon>
        <taxon>Mixta</taxon>
    </lineage>
</organism>
<reference evidence="2 3" key="1">
    <citation type="submission" date="2018-01" db="EMBL/GenBank/DDBJ databases">
        <title>Complete and assembled Genome of Pantoea calida DSM22759T.</title>
        <authorList>
            <person name="Stevens M.J.A."/>
            <person name="Zurfluh K."/>
            <person name="Stephan R."/>
        </authorList>
    </citation>
    <scope>NUCLEOTIDE SEQUENCE [LARGE SCALE GENOMIC DNA]</scope>
    <source>
        <strain evidence="2 3">DSM 22759</strain>
    </source>
</reference>
<accession>A0ABN5HB99</accession>
<protein>
    <submittedName>
        <fullName evidence="2">Uncharacterized protein</fullName>
    </submittedName>
</protein>
<name>A0ABN5HB99_9GAMM</name>
<dbReference type="Proteomes" id="UP000237673">
    <property type="component" value="Chromosome"/>
</dbReference>
<sequence length="136" mass="15008">MVALVWTFVSNYKVNLHGIIAAILIFTAVSRFSRRISGYLRRFIENNSRKYLVVMGCVHGLSNMGGSLLSAYAVTRHQMKQEVLGCIVTGYLLFGIVQLCTLHYVNALNLNITTLASCLAAAAAVFLLVGNRILKR</sequence>
<feature type="transmembrane region" description="Helical" evidence="1">
    <location>
        <begin position="14"/>
        <end position="32"/>
    </location>
</feature>
<feature type="transmembrane region" description="Helical" evidence="1">
    <location>
        <begin position="110"/>
        <end position="130"/>
    </location>
</feature>
<keyword evidence="1" id="KW-0812">Transmembrane</keyword>
<dbReference type="EMBL" id="CP026378">
    <property type="protein sequence ID" value="AUY25814.1"/>
    <property type="molecule type" value="Genomic_DNA"/>
</dbReference>
<proteinExistence type="predicted"/>